<proteinExistence type="predicted"/>
<dbReference type="SUPFAM" id="SSF53300">
    <property type="entry name" value="vWA-like"/>
    <property type="match status" value="1"/>
</dbReference>
<gene>
    <name evidence="1" type="ORF">IPV69_10170</name>
</gene>
<dbReference type="Proteomes" id="UP000593765">
    <property type="component" value="Chromosome"/>
</dbReference>
<keyword evidence="2" id="KW-1185">Reference proteome</keyword>
<dbReference type="InterPro" id="IPR036465">
    <property type="entry name" value="vWFA_dom_sf"/>
</dbReference>
<sequence length="172" mass="19319">MPGEKKRIVFICDASGTMINRLSLLHEELLQHVAALPEDHSYNILFFGDRGDFRALDRWKMVAPGAESRIATKQFLERITPWGTTNPIPAIEHAIKFRPDVIHFFSDGEFNSQAEYASVIEAFAAAHRDHATIVNTYLFESLDLDAETTMKKIAKDNKGTLKSISPAGFRSP</sequence>
<dbReference type="KEGG" id="hbs:IPV69_10170"/>
<name>A0A7M2X1S9_9BACT</name>
<evidence type="ECO:0008006" key="3">
    <source>
        <dbReference type="Google" id="ProtNLM"/>
    </source>
</evidence>
<dbReference type="RefSeq" id="WP_206295003.1">
    <property type="nucleotide sequence ID" value="NZ_CP063458.1"/>
</dbReference>
<dbReference type="AlphaFoldDB" id="A0A7M2X1S9"/>
<evidence type="ECO:0000313" key="1">
    <source>
        <dbReference type="EMBL" id="QOV91698.1"/>
    </source>
</evidence>
<protein>
    <recommendedName>
        <fullName evidence="3">VWA domain-containing protein</fullName>
    </recommendedName>
</protein>
<reference evidence="1 2" key="1">
    <citation type="submission" date="2020-10" db="EMBL/GenBank/DDBJ databases">
        <title>Wide distribution of Phycisphaera-like planctomycetes from WD2101 soil group in peatlands and genome analysis of the first cultivated representative.</title>
        <authorList>
            <person name="Dedysh S.N."/>
            <person name="Beletsky A.V."/>
            <person name="Ivanova A."/>
            <person name="Kulichevskaya I.S."/>
            <person name="Suzina N.E."/>
            <person name="Philippov D.A."/>
            <person name="Rakitin A.L."/>
            <person name="Mardanov A.V."/>
            <person name="Ravin N.V."/>
        </authorList>
    </citation>
    <scope>NUCLEOTIDE SEQUENCE [LARGE SCALE GENOMIC DNA]</scope>
    <source>
        <strain evidence="1 2">M1803</strain>
    </source>
</reference>
<accession>A0A7M2X1S9</accession>
<dbReference type="Gene3D" id="3.40.50.410">
    <property type="entry name" value="von Willebrand factor, type A domain"/>
    <property type="match status" value="1"/>
</dbReference>
<dbReference type="EMBL" id="CP063458">
    <property type="protein sequence ID" value="QOV91698.1"/>
    <property type="molecule type" value="Genomic_DNA"/>
</dbReference>
<evidence type="ECO:0000313" key="2">
    <source>
        <dbReference type="Proteomes" id="UP000593765"/>
    </source>
</evidence>
<organism evidence="1 2">
    <name type="scientific">Humisphaera borealis</name>
    <dbReference type="NCBI Taxonomy" id="2807512"/>
    <lineage>
        <taxon>Bacteria</taxon>
        <taxon>Pseudomonadati</taxon>
        <taxon>Planctomycetota</taxon>
        <taxon>Phycisphaerae</taxon>
        <taxon>Tepidisphaerales</taxon>
        <taxon>Tepidisphaeraceae</taxon>
        <taxon>Humisphaera</taxon>
    </lineage>
</organism>